<dbReference type="InterPro" id="IPR027417">
    <property type="entry name" value="P-loop_NTPase"/>
</dbReference>
<dbReference type="Proteomes" id="UP000663831">
    <property type="component" value="Unassembled WGS sequence"/>
</dbReference>
<evidence type="ECO:0000256" key="1">
    <source>
        <dbReference type="ARBA" id="ARBA00022737"/>
    </source>
</evidence>
<name>A0A8H3A8X0_9AGAM</name>
<dbReference type="EMBL" id="CAJMWV010000626">
    <property type="protein sequence ID" value="CAE6407986.1"/>
    <property type="molecule type" value="Genomic_DNA"/>
</dbReference>
<evidence type="ECO:0000256" key="2">
    <source>
        <dbReference type="SAM" id="MobiDB-lite"/>
    </source>
</evidence>
<feature type="domain" description="Nephrocystin 3-like N-terminal" evidence="3">
    <location>
        <begin position="283"/>
        <end position="441"/>
    </location>
</feature>
<reference evidence="4" key="1">
    <citation type="submission" date="2021-01" db="EMBL/GenBank/DDBJ databases">
        <authorList>
            <person name="Kaushik A."/>
        </authorList>
    </citation>
    <scope>NUCLEOTIDE SEQUENCE</scope>
    <source>
        <strain evidence="4">AG3-1AP</strain>
    </source>
</reference>
<evidence type="ECO:0000313" key="5">
    <source>
        <dbReference type="Proteomes" id="UP000663831"/>
    </source>
</evidence>
<proteinExistence type="predicted"/>
<dbReference type="SUPFAM" id="SSF52540">
    <property type="entry name" value="P-loop containing nucleoside triphosphate hydrolases"/>
    <property type="match status" value="1"/>
</dbReference>
<feature type="region of interest" description="Disordered" evidence="2">
    <location>
        <begin position="1"/>
        <end position="72"/>
    </location>
</feature>
<keyword evidence="1" id="KW-0677">Repeat</keyword>
<accession>A0A8H3A8X0</accession>
<comment type="caution">
    <text evidence="4">The sequence shown here is derived from an EMBL/GenBank/DDBJ whole genome shotgun (WGS) entry which is preliminary data.</text>
</comment>
<gene>
    <name evidence="4" type="ORF">RDB_LOCUS19834</name>
</gene>
<protein>
    <recommendedName>
        <fullName evidence="3">Nephrocystin 3-like N-terminal domain-containing protein</fullName>
    </recommendedName>
</protein>
<evidence type="ECO:0000313" key="4">
    <source>
        <dbReference type="EMBL" id="CAE6407986.1"/>
    </source>
</evidence>
<feature type="compositionally biased region" description="Low complexity" evidence="2">
    <location>
        <begin position="32"/>
        <end position="67"/>
    </location>
</feature>
<evidence type="ECO:0000259" key="3">
    <source>
        <dbReference type="Pfam" id="PF24883"/>
    </source>
</evidence>
<organism evidence="4 5">
    <name type="scientific">Rhizoctonia solani</name>
    <dbReference type="NCBI Taxonomy" id="456999"/>
    <lineage>
        <taxon>Eukaryota</taxon>
        <taxon>Fungi</taxon>
        <taxon>Dikarya</taxon>
        <taxon>Basidiomycota</taxon>
        <taxon>Agaricomycotina</taxon>
        <taxon>Agaricomycetes</taxon>
        <taxon>Cantharellales</taxon>
        <taxon>Ceratobasidiaceae</taxon>
        <taxon>Rhizoctonia</taxon>
    </lineage>
</organism>
<feature type="non-terminal residue" evidence="4">
    <location>
        <position position="508"/>
    </location>
</feature>
<dbReference type="InterPro" id="IPR056884">
    <property type="entry name" value="NPHP3-like_N"/>
</dbReference>
<dbReference type="Pfam" id="PF24883">
    <property type="entry name" value="NPHP3_N"/>
    <property type="match status" value="1"/>
</dbReference>
<dbReference type="PANTHER" id="PTHR10039">
    <property type="entry name" value="AMELOGENIN"/>
    <property type="match status" value="1"/>
</dbReference>
<dbReference type="PANTHER" id="PTHR10039:SF14">
    <property type="entry name" value="NACHT DOMAIN-CONTAINING PROTEIN"/>
    <property type="match status" value="1"/>
</dbReference>
<sequence>MSSPTPPDAPEEHGFFHNFKGRLRRVKDSMKSPDSSSRGSGLLSPSSSGFRLLSRSRPTTPTPGTRPLLRDSSEHAPVLSLEPPAEVSLASTAVINPQRSPANTTWSRLENSLRTLEKGTKSIPGLNSALNAFIGCLDSAQIAATNREEYDQLAEELTSMVDALNQYTAELGSGSNTSIANIVQAIEDQIASIRQQQERSTLRHLLDTTDNQEDVIMHYRRIEKLFRQLQCQVTLGIGSGIQVQLENSLLRGMLPVDDARYNSSYSMTIKRRGCTARTREIIHKDLQTWTTNPESEKIYWMNGMAGTGKTTIAYSLCEWLENTNRLGASFFCSRISSTCRSLSRIVPTLAYQLARYSPAFRSALCTALKDNPDAGTLNVVQQFEKLVYHPMLHAKDAIPESVVIVIDALDECDDAYSVRLLLDVLLRFAEQLPMKFFVASRPEHVIRDRMMSRAGSTRFIVYLHDIEQSIVEEDIKKYLTEALNPMEPSPSVEQIGLLAQRSRNLFIY</sequence>
<dbReference type="AlphaFoldDB" id="A0A8H3A8X0"/>
<dbReference type="Gene3D" id="3.40.50.300">
    <property type="entry name" value="P-loop containing nucleotide triphosphate hydrolases"/>
    <property type="match status" value="1"/>
</dbReference>